<feature type="compositionally biased region" description="Basic and acidic residues" evidence="1">
    <location>
        <begin position="495"/>
        <end position="505"/>
    </location>
</feature>
<feature type="transmembrane region" description="Helical" evidence="2">
    <location>
        <begin position="77"/>
        <end position="101"/>
    </location>
</feature>
<comment type="caution">
    <text evidence="3">The sequence shown here is derived from an EMBL/GenBank/DDBJ whole genome shotgun (WGS) entry which is preliminary data.</text>
</comment>
<dbReference type="SUPFAM" id="SSF53474">
    <property type="entry name" value="alpha/beta-Hydrolases"/>
    <property type="match status" value="1"/>
</dbReference>
<gene>
    <name evidence="3" type="ORF">BISU_1869</name>
</gene>
<feature type="transmembrane region" description="Helical" evidence="2">
    <location>
        <begin position="52"/>
        <end position="71"/>
    </location>
</feature>
<dbReference type="Pfam" id="PF00756">
    <property type="entry name" value="Esterase"/>
    <property type="match status" value="1"/>
</dbReference>
<dbReference type="InterPro" id="IPR050583">
    <property type="entry name" value="Mycobacterial_A85_antigen"/>
</dbReference>
<dbReference type="STRING" id="77635.BISU_1869"/>
<dbReference type="eggNOG" id="COG0627">
    <property type="taxonomic scope" value="Bacteria"/>
</dbReference>
<dbReference type="InterPro" id="IPR000801">
    <property type="entry name" value="Esterase-like"/>
</dbReference>
<proteinExistence type="predicted"/>
<evidence type="ECO:0000256" key="1">
    <source>
        <dbReference type="SAM" id="MobiDB-lite"/>
    </source>
</evidence>
<protein>
    <submittedName>
        <fullName evidence="3">Putative esterase</fullName>
    </submittedName>
</protein>
<dbReference type="PANTHER" id="PTHR48098">
    <property type="entry name" value="ENTEROCHELIN ESTERASE-RELATED"/>
    <property type="match status" value="1"/>
</dbReference>
<feature type="region of interest" description="Disordered" evidence="1">
    <location>
        <begin position="495"/>
        <end position="514"/>
    </location>
</feature>
<dbReference type="InterPro" id="IPR029058">
    <property type="entry name" value="AB_hydrolase_fold"/>
</dbReference>
<accession>A0A087E0I2</accession>
<dbReference type="Proteomes" id="UP000029055">
    <property type="component" value="Unassembled WGS sequence"/>
</dbReference>
<dbReference type="Gene3D" id="3.40.50.1820">
    <property type="entry name" value="alpha/beta hydrolase"/>
    <property type="match status" value="1"/>
</dbReference>
<keyword evidence="2" id="KW-1133">Transmembrane helix</keyword>
<evidence type="ECO:0000313" key="4">
    <source>
        <dbReference type="Proteomes" id="UP000029055"/>
    </source>
</evidence>
<keyword evidence="2" id="KW-0812">Transmembrane</keyword>
<dbReference type="EMBL" id="JGZR01000011">
    <property type="protein sequence ID" value="KFJ01283.1"/>
    <property type="molecule type" value="Genomic_DNA"/>
</dbReference>
<keyword evidence="2" id="KW-0472">Membrane</keyword>
<keyword evidence="4" id="KW-1185">Reference proteome</keyword>
<dbReference type="AlphaFoldDB" id="A0A087E0I2"/>
<evidence type="ECO:0000256" key="2">
    <source>
        <dbReference type="SAM" id="Phobius"/>
    </source>
</evidence>
<sequence>MPAAGRGVMNAFMRIHLLTGWLPICLFAITAIGFVAVLLMKPANGRRKGLRREFAAALAGAVGGFVLIWLLSDIWLVFGVSLGWLVITEITIAIALICLLITAIADSHRARRILAAVMIPLIIASCALQVDMVYGEYTTVGSLLNAPTYRHLDDKTVDDRNGTISVDEWRQLVKDGHAPAMPKQGEINQVTIPPTISGFAARTTDVYLPPAALSKRPPRLPVMIMLAGQPGSPDRFFDASQISGMLDAYASSHHGLAPIVVSPDQNGAATHNSLCADTPVYGNAETYLTVDVTNWVKKNLPVAATPNQWLIGGFSQGGTCSTQLGPAHPEIYGHIFAADGELEPTDHTKADTIERYFAGNEHAYERHVPTHIIARHAPSKQTLFSVAGSWDVASQRNQLAIGKAAVKAGMQVTAVTALNSGHDWHAVQAGLRPTLERFCKQTGLGTQVTPLSAYGDIKVVDLQPIPKVLGRTETERAAAHGTGAVRPITDRIEADHAETHGDPTHTADNQRGLR</sequence>
<name>A0A087E0I2_9BIFI</name>
<feature type="transmembrane region" description="Helical" evidence="2">
    <location>
        <begin position="20"/>
        <end position="40"/>
    </location>
</feature>
<feature type="transmembrane region" description="Helical" evidence="2">
    <location>
        <begin position="113"/>
        <end position="134"/>
    </location>
</feature>
<evidence type="ECO:0000313" key="3">
    <source>
        <dbReference type="EMBL" id="KFJ01283.1"/>
    </source>
</evidence>
<dbReference type="GO" id="GO:0016747">
    <property type="term" value="F:acyltransferase activity, transferring groups other than amino-acyl groups"/>
    <property type="evidence" value="ECO:0007669"/>
    <property type="project" value="TreeGrafter"/>
</dbReference>
<dbReference type="PANTHER" id="PTHR48098:SF1">
    <property type="entry name" value="DIACYLGLYCEROL ACYLTRANSFERASE_MYCOLYLTRANSFERASE AG85A"/>
    <property type="match status" value="1"/>
</dbReference>
<organism evidence="3 4">
    <name type="scientific">Bifidobacterium subtile</name>
    <dbReference type="NCBI Taxonomy" id="77635"/>
    <lineage>
        <taxon>Bacteria</taxon>
        <taxon>Bacillati</taxon>
        <taxon>Actinomycetota</taxon>
        <taxon>Actinomycetes</taxon>
        <taxon>Bifidobacteriales</taxon>
        <taxon>Bifidobacteriaceae</taxon>
        <taxon>Bifidobacterium</taxon>
    </lineage>
</organism>
<reference evidence="3 4" key="1">
    <citation type="submission" date="2014-03" db="EMBL/GenBank/DDBJ databases">
        <title>Genomics of Bifidobacteria.</title>
        <authorList>
            <person name="Ventura M."/>
            <person name="Milani C."/>
            <person name="Lugli G.A."/>
        </authorList>
    </citation>
    <scope>NUCLEOTIDE SEQUENCE [LARGE SCALE GENOMIC DNA]</scope>
    <source>
        <strain evidence="3 4">LMG 11597</strain>
    </source>
</reference>